<reference evidence="14" key="1">
    <citation type="journal article" date="2023" name="Mol. Phylogenet. Evol.">
        <title>Genome-scale phylogeny and comparative genomics of the fungal order Sordariales.</title>
        <authorList>
            <person name="Hensen N."/>
            <person name="Bonometti L."/>
            <person name="Westerberg I."/>
            <person name="Brannstrom I.O."/>
            <person name="Guillou S."/>
            <person name="Cros-Aarteil S."/>
            <person name="Calhoun S."/>
            <person name="Haridas S."/>
            <person name="Kuo A."/>
            <person name="Mondo S."/>
            <person name="Pangilinan J."/>
            <person name="Riley R."/>
            <person name="LaButti K."/>
            <person name="Andreopoulos B."/>
            <person name="Lipzen A."/>
            <person name="Chen C."/>
            <person name="Yan M."/>
            <person name="Daum C."/>
            <person name="Ng V."/>
            <person name="Clum A."/>
            <person name="Steindorff A."/>
            <person name="Ohm R.A."/>
            <person name="Martin F."/>
            <person name="Silar P."/>
            <person name="Natvig D.O."/>
            <person name="Lalanne C."/>
            <person name="Gautier V."/>
            <person name="Ament-Velasquez S.L."/>
            <person name="Kruys A."/>
            <person name="Hutchinson M.I."/>
            <person name="Powell A.J."/>
            <person name="Barry K."/>
            <person name="Miller A.N."/>
            <person name="Grigoriev I.V."/>
            <person name="Debuchy R."/>
            <person name="Gladieux P."/>
            <person name="Hiltunen Thoren M."/>
            <person name="Johannesson H."/>
        </authorList>
    </citation>
    <scope>NUCLEOTIDE SEQUENCE</scope>
    <source>
        <strain evidence="14">CBS 118394</strain>
    </source>
</reference>
<keyword evidence="7" id="KW-0653">Protein transport</keyword>
<feature type="transmembrane region" description="Helical" evidence="13">
    <location>
        <begin position="258"/>
        <end position="283"/>
    </location>
</feature>
<evidence type="ECO:0000256" key="3">
    <source>
        <dbReference type="ARBA" id="ARBA00005760"/>
    </source>
</evidence>
<evidence type="ECO:0000256" key="8">
    <source>
        <dbReference type="ARBA" id="ARBA00022989"/>
    </source>
</evidence>
<feature type="transmembrane region" description="Helical" evidence="13">
    <location>
        <begin position="23"/>
        <end position="42"/>
    </location>
</feature>
<dbReference type="GO" id="GO:0015031">
    <property type="term" value="P:protein transport"/>
    <property type="evidence" value="ECO:0007669"/>
    <property type="project" value="UniProtKB-KW"/>
</dbReference>
<keyword evidence="8 13" id="KW-1133">Transmembrane helix</keyword>
<evidence type="ECO:0000256" key="12">
    <source>
        <dbReference type="ARBA" id="ARBA00023242"/>
    </source>
</evidence>
<dbReference type="AlphaFoldDB" id="A0AAE0M183"/>
<dbReference type="Proteomes" id="UP001283341">
    <property type="component" value="Unassembled WGS sequence"/>
</dbReference>
<comment type="caution">
    <text evidence="14">The sequence shown here is derived from an EMBL/GenBank/DDBJ whole genome shotgun (WGS) entry which is preliminary data.</text>
</comment>
<dbReference type="InterPro" id="IPR019049">
    <property type="entry name" value="Nucleoporin_prot_Ndc1/Nup"/>
</dbReference>
<accession>A0AAE0M183</accession>
<evidence type="ECO:0000313" key="15">
    <source>
        <dbReference type="Proteomes" id="UP001283341"/>
    </source>
</evidence>
<evidence type="ECO:0000256" key="5">
    <source>
        <dbReference type="ARBA" id="ARBA00022692"/>
    </source>
</evidence>
<keyword evidence="10" id="KW-0906">Nuclear pore complex</keyword>
<dbReference type="PANTHER" id="PTHR13269:SF6">
    <property type="entry name" value="NUCLEOPORIN NDC1"/>
    <property type="match status" value="1"/>
</dbReference>
<evidence type="ECO:0000256" key="4">
    <source>
        <dbReference type="ARBA" id="ARBA00022448"/>
    </source>
</evidence>
<dbReference type="GO" id="GO:0006999">
    <property type="term" value="P:nuclear pore organization"/>
    <property type="evidence" value="ECO:0007669"/>
    <property type="project" value="TreeGrafter"/>
</dbReference>
<comment type="subcellular location">
    <subcellularLocation>
        <location evidence="1">Nucleus membrane</location>
        <topology evidence="1">Multi-pass membrane protein</topology>
    </subcellularLocation>
    <subcellularLocation>
        <location evidence="2">Nucleus</location>
        <location evidence="2">Nuclear pore complex</location>
    </subcellularLocation>
</comment>
<dbReference type="GO" id="GO:0005816">
    <property type="term" value="C:spindle pole body"/>
    <property type="evidence" value="ECO:0007669"/>
    <property type="project" value="TreeGrafter"/>
</dbReference>
<evidence type="ECO:0000256" key="13">
    <source>
        <dbReference type="SAM" id="Phobius"/>
    </source>
</evidence>
<keyword evidence="15" id="KW-1185">Reference proteome</keyword>
<feature type="transmembrane region" description="Helical" evidence="13">
    <location>
        <begin position="62"/>
        <end position="81"/>
    </location>
</feature>
<proteinExistence type="inferred from homology"/>
<dbReference type="GO" id="GO:0031965">
    <property type="term" value="C:nuclear membrane"/>
    <property type="evidence" value="ECO:0007669"/>
    <property type="project" value="UniProtKB-SubCell"/>
</dbReference>
<keyword evidence="12" id="KW-0539">Nucleus</keyword>
<evidence type="ECO:0000256" key="6">
    <source>
        <dbReference type="ARBA" id="ARBA00022816"/>
    </source>
</evidence>
<evidence type="ECO:0000256" key="2">
    <source>
        <dbReference type="ARBA" id="ARBA00004567"/>
    </source>
</evidence>
<evidence type="ECO:0000256" key="10">
    <source>
        <dbReference type="ARBA" id="ARBA00023132"/>
    </source>
</evidence>
<keyword evidence="5 13" id="KW-0812">Transmembrane</keyword>
<evidence type="ECO:0000256" key="11">
    <source>
        <dbReference type="ARBA" id="ARBA00023136"/>
    </source>
</evidence>
<keyword evidence="9" id="KW-0811">Translocation</keyword>
<name>A0AAE0M183_9PEZI</name>
<keyword evidence="11 13" id="KW-0472">Membrane</keyword>
<evidence type="ECO:0000256" key="1">
    <source>
        <dbReference type="ARBA" id="ARBA00004232"/>
    </source>
</evidence>
<organism evidence="14 15">
    <name type="scientific">Apodospora peruviana</name>
    <dbReference type="NCBI Taxonomy" id="516989"/>
    <lineage>
        <taxon>Eukaryota</taxon>
        <taxon>Fungi</taxon>
        <taxon>Dikarya</taxon>
        <taxon>Ascomycota</taxon>
        <taxon>Pezizomycotina</taxon>
        <taxon>Sordariomycetes</taxon>
        <taxon>Sordariomycetidae</taxon>
        <taxon>Sordariales</taxon>
        <taxon>Lasiosphaeriaceae</taxon>
        <taxon>Apodospora</taxon>
    </lineage>
</organism>
<sequence length="615" mass="68887">MASTTVRRLPYKDFLQPTLHKRFAVPIWGLLALSYFEAIALSRWDSFWWVWFPVGPTGARTVFLTLSALSIVILHIAQYHAGLRTSDSGFQTFVQHALKLQTAEAIVSYVFSAFIFSQVYLWSVPNNAGLEWITYFSADRARLNEKAVFFTVHFFILGLLGAFLHLFKDLDYLSFAVKSQRPRDATALWKAFLEKLPSVLVSALNHSLTGLALSTIIYSLFLRSTIWRTLLFFLRPIYSLPRTNMVPVSLPFSLRSLVRCWTASLMLLLVWTAANIIFTMFIAQEPLKNGKPLTSESKDPNGSLLSGLKSKKLNIRAFAFWELALIARNFPERRVAIYQDIERTGGPAWAQIYAICTDMLKGMESRIDSFGKPPQPPAPVTAAPAIEKQRTTQPPKEEAIFTKTLQKNYFRNEVEKVVNDLATAPGQGSQLSPMAKKAMETAKQQLLQAQKMATGSDDTQGLVREMALKVLKSSFGWPFRQEYHRRVSKVVLGSPFGEPSLLINATTALGQLATHSLTEDKFGNVQRDVATIIRTLTAVTKKLETFKKTVYAHWTDVSSTQECPKVDSVLAAMKHTLGELVDEFGPYARDLRLSMTDMRLAREAAGPLDGAAVGL</sequence>
<dbReference type="GO" id="GO:0070631">
    <property type="term" value="P:spindle pole body localization"/>
    <property type="evidence" value="ECO:0007669"/>
    <property type="project" value="TreeGrafter"/>
</dbReference>
<gene>
    <name evidence="14" type="ORF">B0H66DRAFT_565232</name>
</gene>
<keyword evidence="4" id="KW-0813">Transport</keyword>
<protein>
    <submittedName>
        <fullName evidence="14">Nucleoporin protein Ndc1-Nup</fullName>
    </submittedName>
</protein>
<evidence type="ECO:0000256" key="7">
    <source>
        <dbReference type="ARBA" id="ARBA00022927"/>
    </source>
</evidence>
<dbReference type="GO" id="GO:0051028">
    <property type="term" value="P:mRNA transport"/>
    <property type="evidence" value="ECO:0007669"/>
    <property type="project" value="UniProtKB-KW"/>
</dbReference>
<feature type="transmembrane region" description="Helical" evidence="13">
    <location>
        <begin position="147"/>
        <end position="167"/>
    </location>
</feature>
<dbReference type="GO" id="GO:0070762">
    <property type="term" value="C:nuclear pore transmembrane ring"/>
    <property type="evidence" value="ECO:0007669"/>
    <property type="project" value="TreeGrafter"/>
</dbReference>
<comment type="similarity">
    <text evidence="3">Belongs to the NDC1 family.</text>
</comment>
<dbReference type="Pfam" id="PF09531">
    <property type="entry name" value="Ndc1_Nup"/>
    <property type="match status" value="1"/>
</dbReference>
<evidence type="ECO:0000313" key="14">
    <source>
        <dbReference type="EMBL" id="KAK3315377.1"/>
    </source>
</evidence>
<keyword evidence="6" id="KW-0509">mRNA transport</keyword>
<evidence type="ECO:0000256" key="9">
    <source>
        <dbReference type="ARBA" id="ARBA00023010"/>
    </source>
</evidence>
<dbReference type="EMBL" id="JAUEDM010000006">
    <property type="protein sequence ID" value="KAK3315377.1"/>
    <property type="molecule type" value="Genomic_DNA"/>
</dbReference>
<dbReference type="GO" id="GO:0106166">
    <property type="term" value="F:spindle pole body-nuclear membrane anchor activity"/>
    <property type="evidence" value="ECO:0007669"/>
    <property type="project" value="TreeGrafter"/>
</dbReference>
<dbReference type="PANTHER" id="PTHR13269">
    <property type="entry name" value="NUCLEOPORIN NDC1"/>
    <property type="match status" value="1"/>
</dbReference>
<reference evidence="14" key="2">
    <citation type="submission" date="2023-06" db="EMBL/GenBank/DDBJ databases">
        <authorList>
            <consortium name="Lawrence Berkeley National Laboratory"/>
            <person name="Haridas S."/>
            <person name="Hensen N."/>
            <person name="Bonometti L."/>
            <person name="Westerberg I."/>
            <person name="Brannstrom I.O."/>
            <person name="Guillou S."/>
            <person name="Cros-Aarteil S."/>
            <person name="Calhoun S."/>
            <person name="Kuo A."/>
            <person name="Mondo S."/>
            <person name="Pangilinan J."/>
            <person name="Riley R."/>
            <person name="Labutti K."/>
            <person name="Andreopoulos B."/>
            <person name="Lipzen A."/>
            <person name="Chen C."/>
            <person name="Yanf M."/>
            <person name="Daum C."/>
            <person name="Ng V."/>
            <person name="Clum A."/>
            <person name="Steindorff A."/>
            <person name="Ohm R."/>
            <person name="Martin F."/>
            <person name="Silar P."/>
            <person name="Natvig D."/>
            <person name="Lalanne C."/>
            <person name="Gautier V."/>
            <person name="Ament-Velasquez S.L."/>
            <person name="Kruys A."/>
            <person name="Hutchinson M.I."/>
            <person name="Powell A.J."/>
            <person name="Barry K."/>
            <person name="Miller A.N."/>
            <person name="Grigoriev I.V."/>
            <person name="Debuchy R."/>
            <person name="Gladieux P."/>
            <person name="Thoren M.H."/>
            <person name="Johannesson H."/>
        </authorList>
    </citation>
    <scope>NUCLEOTIDE SEQUENCE</scope>
    <source>
        <strain evidence="14">CBS 118394</strain>
    </source>
</reference>